<name>A0A267DWT4_9PLAT</name>
<proteinExistence type="predicted"/>
<evidence type="ECO:0000313" key="4">
    <source>
        <dbReference type="Proteomes" id="UP000215902"/>
    </source>
</evidence>
<sequence length="180" mass="20350">MVDVKLLLLITLVFMTRKTIDCHIAEVGVNAGDAAPAGPQPGSRISVSDVGKTSVVNDARQSRVDVRRLPQSSPLSRERRSVSNDRRLTRASERRSVSNDRRLSRASERRAVSTDRRLTRAAERRAVSTDRRLTRAAKHRAVSMDRRLSRERRSVSNDRRLTRAAERRAVSTDRRLTRAA</sequence>
<feature type="non-terminal residue" evidence="3">
    <location>
        <position position="180"/>
    </location>
</feature>
<gene>
    <name evidence="3" type="ORF">BOX15_Mlig000613g1</name>
</gene>
<keyword evidence="4" id="KW-1185">Reference proteome</keyword>
<feature type="compositionally biased region" description="Basic and acidic residues" evidence="1">
    <location>
        <begin position="142"/>
        <end position="180"/>
    </location>
</feature>
<evidence type="ECO:0000256" key="1">
    <source>
        <dbReference type="SAM" id="MobiDB-lite"/>
    </source>
</evidence>
<dbReference type="EMBL" id="NIVC01003160">
    <property type="protein sequence ID" value="PAA52942.1"/>
    <property type="molecule type" value="Genomic_DNA"/>
</dbReference>
<feature type="region of interest" description="Disordered" evidence="1">
    <location>
        <begin position="33"/>
        <end position="180"/>
    </location>
</feature>
<evidence type="ECO:0000313" key="3">
    <source>
        <dbReference type="EMBL" id="PAA52942.1"/>
    </source>
</evidence>
<feature type="chain" id="PRO_5011995109" evidence="2">
    <location>
        <begin position="23"/>
        <end position="180"/>
    </location>
</feature>
<feature type="signal peptide" evidence="2">
    <location>
        <begin position="1"/>
        <end position="22"/>
    </location>
</feature>
<organism evidence="3 4">
    <name type="scientific">Macrostomum lignano</name>
    <dbReference type="NCBI Taxonomy" id="282301"/>
    <lineage>
        <taxon>Eukaryota</taxon>
        <taxon>Metazoa</taxon>
        <taxon>Spiralia</taxon>
        <taxon>Lophotrochozoa</taxon>
        <taxon>Platyhelminthes</taxon>
        <taxon>Rhabditophora</taxon>
        <taxon>Macrostomorpha</taxon>
        <taxon>Macrostomida</taxon>
        <taxon>Macrostomidae</taxon>
        <taxon>Macrostomum</taxon>
    </lineage>
</organism>
<reference evidence="3 4" key="1">
    <citation type="submission" date="2017-06" db="EMBL/GenBank/DDBJ databases">
        <title>A platform for efficient transgenesis in Macrostomum lignano, a flatworm model organism for stem cell research.</title>
        <authorList>
            <person name="Berezikov E."/>
        </authorList>
    </citation>
    <scope>NUCLEOTIDE SEQUENCE [LARGE SCALE GENOMIC DNA]</scope>
    <source>
        <strain evidence="3">DV1</strain>
        <tissue evidence="3">Whole organism</tissue>
    </source>
</reference>
<accession>A0A267DWT4</accession>
<evidence type="ECO:0000256" key="2">
    <source>
        <dbReference type="SAM" id="SignalP"/>
    </source>
</evidence>
<feature type="compositionally biased region" description="Basic and acidic residues" evidence="1">
    <location>
        <begin position="76"/>
        <end position="133"/>
    </location>
</feature>
<feature type="compositionally biased region" description="Low complexity" evidence="1">
    <location>
        <begin position="33"/>
        <end position="42"/>
    </location>
</feature>
<dbReference type="Proteomes" id="UP000215902">
    <property type="component" value="Unassembled WGS sequence"/>
</dbReference>
<dbReference type="AlphaFoldDB" id="A0A267DWT4"/>
<comment type="caution">
    <text evidence="3">The sequence shown here is derived from an EMBL/GenBank/DDBJ whole genome shotgun (WGS) entry which is preliminary data.</text>
</comment>
<protein>
    <submittedName>
        <fullName evidence="3">Uncharacterized protein</fullName>
    </submittedName>
</protein>
<dbReference type="STRING" id="282301.A0A267DWT4"/>
<keyword evidence="2" id="KW-0732">Signal</keyword>